<accession>A0ABY7DPT0</accession>
<dbReference type="Proteomes" id="UP001164746">
    <property type="component" value="Chromosome 3"/>
</dbReference>
<evidence type="ECO:0000313" key="1">
    <source>
        <dbReference type="EMBL" id="WAQ99414.1"/>
    </source>
</evidence>
<sequence>MSLKQNCSLFATLYVSCQVREGNLDEIFEHENSNFPPALSNLRLCTNSDLLECLENPNVQVLVIDGAVFVNILTPTVLHKGKEIDERRRVLSDSRVPENLQAYLRLEENKTDLLIKQIVAH</sequence>
<name>A0ABY7DPT0_MYAAR</name>
<evidence type="ECO:0000313" key="2">
    <source>
        <dbReference type="Proteomes" id="UP001164746"/>
    </source>
</evidence>
<organism evidence="1 2">
    <name type="scientific">Mya arenaria</name>
    <name type="common">Soft-shell clam</name>
    <dbReference type="NCBI Taxonomy" id="6604"/>
    <lineage>
        <taxon>Eukaryota</taxon>
        <taxon>Metazoa</taxon>
        <taxon>Spiralia</taxon>
        <taxon>Lophotrochozoa</taxon>
        <taxon>Mollusca</taxon>
        <taxon>Bivalvia</taxon>
        <taxon>Autobranchia</taxon>
        <taxon>Heteroconchia</taxon>
        <taxon>Euheterodonta</taxon>
        <taxon>Imparidentia</taxon>
        <taxon>Neoheterodontei</taxon>
        <taxon>Myida</taxon>
        <taxon>Myoidea</taxon>
        <taxon>Myidae</taxon>
        <taxon>Mya</taxon>
    </lineage>
</organism>
<protein>
    <submittedName>
        <fullName evidence="1">Uncharacterized protein</fullName>
    </submittedName>
</protein>
<gene>
    <name evidence="1" type="ORF">MAR_023787</name>
</gene>
<proteinExistence type="predicted"/>
<keyword evidence="2" id="KW-1185">Reference proteome</keyword>
<reference evidence="1" key="1">
    <citation type="submission" date="2022-11" db="EMBL/GenBank/DDBJ databases">
        <title>Centuries of genome instability and evolution in soft-shell clam transmissible cancer (bioRxiv).</title>
        <authorList>
            <person name="Hart S.F.M."/>
            <person name="Yonemitsu M.A."/>
            <person name="Giersch R.M."/>
            <person name="Beal B.F."/>
            <person name="Arriagada G."/>
            <person name="Davis B.W."/>
            <person name="Ostrander E.A."/>
            <person name="Goff S.P."/>
            <person name="Metzger M.J."/>
        </authorList>
    </citation>
    <scope>NUCLEOTIDE SEQUENCE</scope>
    <source>
        <strain evidence="1">MELC-2E11</strain>
        <tissue evidence="1">Siphon/mantle</tissue>
    </source>
</reference>
<dbReference type="EMBL" id="CP111014">
    <property type="protein sequence ID" value="WAQ99414.1"/>
    <property type="molecule type" value="Genomic_DNA"/>
</dbReference>